<dbReference type="NCBIfam" id="TIGR01683">
    <property type="entry name" value="thiS"/>
    <property type="match status" value="1"/>
</dbReference>
<accession>A0A1W1WUY2</accession>
<evidence type="ECO:0000313" key="1">
    <source>
        <dbReference type="EMBL" id="SMC09840.1"/>
    </source>
</evidence>
<proteinExistence type="predicted"/>
<dbReference type="SUPFAM" id="SSF54285">
    <property type="entry name" value="MoaD/ThiS"/>
    <property type="match status" value="1"/>
</dbReference>
<gene>
    <name evidence="1" type="ORF">SAMN05660197_1662</name>
</gene>
<dbReference type="Gene3D" id="3.10.20.30">
    <property type="match status" value="1"/>
</dbReference>
<dbReference type="STRING" id="1069081.SAMN05660197_1662"/>
<dbReference type="EMBL" id="FWWZ01000001">
    <property type="protein sequence ID" value="SMC09840.1"/>
    <property type="molecule type" value="Genomic_DNA"/>
</dbReference>
<dbReference type="Pfam" id="PF02597">
    <property type="entry name" value="ThiS"/>
    <property type="match status" value="1"/>
</dbReference>
<dbReference type="RefSeq" id="WP_084276121.1">
    <property type="nucleotide sequence ID" value="NZ_AP026671.1"/>
</dbReference>
<dbReference type="PANTHER" id="PTHR34472">
    <property type="entry name" value="SULFUR CARRIER PROTEIN THIS"/>
    <property type="match status" value="1"/>
</dbReference>
<protein>
    <submittedName>
        <fullName evidence="1">Sulfur carrier protein</fullName>
    </submittedName>
</protein>
<dbReference type="OrthoDB" id="197113at2"/>
<dbReference type="Proteomes" id="UP000192602">
    <property type="component" value="Unassembled WGS sequence"/>
</dbReference>
<dbReference type="CDD" id="cd00565">
    <property type="entry name" value="Ubl_ThiS"/>
    <property type="match status" value="1"/>
</dbReference>
<organism evidence="1 2">
    <name type="scientific">Nitratiruptor tergarcus DSM 16512</name>
    <dbReference type="NCBI Taxonomy" id="1069081"/>
    <lineage>
        <taxon>Bacteria</taxon>
        <taxon>Pseudomonadati</taxon>
        <taxon>Campylobacterota</taxon>
        <taxon>Epsilonproteobacteria</taxon>
        <taxon>Nautiliales</taxon>
        <taxon>Nitratiruptoraceae</taxon>
        <taxon>Nitratiruptor</taxon>
    </lineage>
</organism>
<keyword evidence="2" id="KW-1185">Reference proteome</keyword>
<dbReference type="PANTHER" id="PTHR34472:SF1">
    <property type="entry name" value="SULFUR CARRIER PROTEIN THIS"/>
    <property type="match status" value="1"/>
</dbReference>
<name>A0A1W1WUY2_9BACT</name>
<dbReference type="InterPro" id="IPR012675">
    <property type="entry name" value="Beta-grasp_dom_sf"/>
</dbReference>
<dbReference type="InterPro" id="IPR016155">
    <property type="entry name" value="Mopterin_synth/thiamin_S_b"/>
</dbReference>
<sequence length="66" mass="7409">MLVTINGERKEIPNNSTIEDILKQLKIEEKVMAVAVNMEIVKKEEWGSFKPKEGDKIEFLGFTGGG</sequence>
<dbReference type="InterPro" id="IPR003749">
    <property type="entry name" value="ThiS/MoaD-like"/>
</dbReference>
<evidence type="ECO:0000313" key="2">
    <source>
        <dbReference type="Proteomes" id="UP000192602"/>
    </source>
</evidence>
<reference evidence="2" key="1">
    <citation type="submission" date="2017-04" db="EMBL/GenBank/DDBJ databases">
        <authorList>
            <person name="Varghese N."/>
            <person name="Submissions S."/>
        </authorList>
    </citation>
    <scope>NUCLEOTIDE SEQUENCE [LARGE SCALE GENOMIC DNA]</scope>
    <source>
        <strain evidence="2">DSM 16512</strain>
    </source>
</reference>
<dbReference type="AlphaFoldDB" id="A0A1W1WUY2"/>
<dbReference type="InterPro" id="IPR010035">
    <property type="entry name" value="Thi_S"/>
</dbReference>